<proteinExistence type="predicted"/>
<protein>
    <submittedName>
        <fullName evidence="2">Uncharacterized protein</fullName>
    </submittedName>
</protein>
<dbReference type="AlphaFoldDB" id="A0A5B7EK55"/>
<comment type="caution">
    <text evidence="2">The sequence shown here is derived from an EMBL/GenBank/DDBJ whole genome shotgun (WGS) entry which is preliminary data.</text>
</comment>
<dbReference type="EMBL" id="VSRR010003087">
    <property type="protein sequence ID" value="MPC34592.1"/>
    <property type="molecule type" value="Genomic_DNA"/>
</dbReference>
<organism evidence="2 3">
    <name type="scientific">Portunus trituberculatus</name>
    <name type="common">Swimming crab</name>
    <name type="synonym">Neptunus trituberculatus</name>
    <dbReference type="NCBI Taxonomy" id="210409"/>
    <lineage>
        <taxon>Eukaryota</taxon>
        <taxon>Metazoa</taxon>
        <taxon>Ecdysozoa</taxon>
        <taxon>Arthropoda</taxon>
        <taxon>Crustacea</taxon>
        <taxon>Multicrustacea</taxon>
        <taxon>Malacostraca</taxon>
        <taxon>Eumalacostraca</taxon>
        <taxon>Eucarida</taxon>
        <taxon>Decapoda</taxon>
        <taxon>Pleocyemata</taxon>
        <taxon>Brachyura</taxon>
        <taxon>Eubrachyura</taxon>
        <taxon>Portunoidea</taxon>
        <taxon>Portunidae</taxon>
        <taxon>Portuninae</taxon>
        <taxon>Portunus</taxon>
    </lineage>
</organism>
<evidence type="ECO:0000313" key="3">
    <source>
        <dbReference type="Proteomes" id="UP000324222"/>
    </source>
</evidence>
<evidence type="ECO:0000256" key="1">
    <source>
        <dbReference type="SAM" id="MobiDB-lite"/>
    </source>
</evidence>
<sequence>MSPGSVSPWRAPFLLLLPPSNHTMAFILPFPLARPPTTLPSRSRSLPRFSLHYLHLSLPHDSAQDKLAAVTINPREPSVNDKNKSVYSFRVPREKGSRVTTTKVELYFVPRQSQARRSMGRSGGAGKGTRRRGGAGAHARQ</sequence>
<accession>A0A5B7EK55</accession>
<keyword evidence="3" id="KW-1185">Reference proteome</keyword>
<gene>
    <name evidence="2" type="ORF">E2C01_027986</name>
</gene>
<reference evidence="2 3" key="1">
    <citation type="submission" date="2019-05" db="EMBL/GenBank/DDBJ databases">
        <title>Another draft genome of Portunus trituberculatus and its Hox gene families provides insights of decapod evolution.</title>
        <authorList>
            <person name="Jeong J.-H."/>
            <person name="Song I."/>
            <person name="Kim S."/>
            <person name="Choi T."/>
            <person name="Kim D."/>
            <person name="Ryu S."/>
            <person name="Kim W."/>
        </authorList>
    </citation>
    <scope>NUCLEOTIDE SEQUENCE [LARGE SCALE GENOMIC DNA]</scope>
    <source>
        <tissue evidence="2">Muscle</tissue>
    </source>
</reference>
<feature type="region of interest" description="Disordered" evidence="1">
    <location>
        <begin position="108"/>
        <end position="141"/>
    </location>
</feature>
<dbReference type="Proteomes" id="UP000324222">
    <property type="component" value="Unassembled WGS sequence"/>
</dbReference>
<feature type="compositionally biased region" description="Basic residues" evidence="1">
    <location>
        <begin position="128"/>
        <end position="141"/>
    </location>
</feature>
<evidence type="ECO:0000313" key="2">
    <source>
        <dbReference type="EMBL" id="MPC34592.1"/>
    </source>
</evidence>
<name>A0A5B7EK55_PORTR</name>